<dbReference type="Proteomes" id="UP000190852">
    <property type="component" value="Unassembled WGS sequence"/>
</dbReference>
<protein>
    <submittedName>
        <fullName evidence="2">FtsX-like permease family protein</fullName>
    </submittedName>
</protein>
<sequence length="422" mass="48368">MIKQIIKMLWFQKRSNGWIFIELLLVFGALVTILDALLVDAYTYFSPLGYNIENTYQLKLAKLNNKAPGYVPDSLASLSETESLLKLMENIRQNPEVEEVCATFYSCPYSFGNSWTSIIPTEEADTTKVNEQSFQVRRVTPEYFKVFSVSDKEGKSVMPQLNGVQDAVVLSADLEKQFYNNQSAKGKKVSFRGQANGNQVAAVCQPIRPSDYEISAPCFYQVLTGKTLEEYINYFGAQQAELCVRMKHSKTKEDINHFLEEMGDRLNASNLYVYGVKKIEDQRTQLLNYRERNMKIKFSLMAFLLINVFFGIVGTFWLWTENRRGEIGLRMAIGSSKYSLYKYMNLEGICLFSFTLPFIILFMLNMAYFDIMDTIRLPLSLWRFCITIGSAWLLLAGMITLGIWIPARKATNLAPAEALHYE</sequence>
<reference evidence="3" key="1">
    <citation type="submission" date="2017-02" db="EMBL/GenBank/DDBJ databases">
        <authorList>
            <person name="Varghese N."/>
            <person name="Submissions S."/>
        </authorList>
    </citation>
    <scope>NUCLEOTIDE SEQUENCE [LARGE SCALE GENOMIC DNA]</scope>
    <source>
        <strain evidence="3">DSM 24967</strain>
    </source>
</reference>
<dbReference type="GO" id="GO:0005886">
    <property type="term" value="C:plasma membrane"/>
    <property type="evidence" value="ECO:0007669"/>
    <property type="project" value="TreeGrafter"/>
</dbReference>
<keyword evidence="3" id="KW-1185">Reference proteome</keyword>
<gene>
    <name evidence="2" type="ORF">SAMN05660349_01179</name>
</gene>
<dbReference type="PANTHER" id="PTHR30572:SF4">
    <property type="entry name" value="ABC TRANSPORTER PERMEASE YTRF"/>
    <property type="match status" value="1"/>
</dbReference>
<evidence type="ECO:0000313" key="3">
    <source>
        <dbReference type="Proteomes" id="UP000190852"/>
    </source>
</evidence>
<feature type="transmembrane region" description="Helical" evidence="1">
    <location>
        <begin position="298"/>
        <end position="319"/>
    </location>
</feature>
<feature type="transmembrane region" description="Helical" evidence="1">
    <location>
        <begin position="381"/>
        <end position="405"/>
    </location>
</feature>
<proteinExistence type="predicted"/>
<name>A0A1T5B9Q2_9BACT</name>
<dbReference type="PANTHER" id="PTHR30572">
    <property type="entry name" value="MEMBRANE COMPONENT OF TRANSPORTER-RELATED"/>
    <property type="match status" value="1"/>
</dbReference>
<dbReference type="AlphaFoldDB" id="A0A1T5B9Q2"/>
<keyword evidence="1" id="KW-1133">Transmembrane helix</keyword>
<feature type="transmembrane region" description="Helical" evidence="1">
    <location>
        <begin position="340"/>
        <end position="369"/>
    </location>
</feature>
<organism evidence="2 3">
    <name type="scientific">Parabacteroides chartae</name>
    <dbReference type="NCBI Taxonomy" id="1037355"/>
    <lineage>
        <taxon>Bacteria</taxon>
        <taxon>Pseudomonadati</taxon>
        <taxon>Bacteroidota</taxon>
        <taxon>Bacteroidia</taxon>
        <taxon>Bacteroidales</taxon>
        <taxon>Tannerellaceae</taxon>
        <taxon>Parabacteroides</taxon>
    </lineage>
</organism>
<dbReference type="InterPro" id="IPR050250">
    <property type="entry name" value="Macrolide_Exporter_MacB"/>
</dbReference>
<evidence type="ECO:0000313" key="2">
    <source>
        <dbReference type="EMBL" id="SKB43797.1"/>
    </source>
</evidence>
<evidence type="ECO:0000256" key="1">
    <source>
        <dbReference type="SAM" id="Phobius"/>
    </source>
</evidence>
<dbReference type="GO" id="GO:0022857">
    <property type="term" value="F:transmembrane transporter activity"/>
    <property type="evidence" value="ECO:0007669"/>
    <property type="project" value="TreeGrafter"/>
</dbReference>
<accession>A0A1T5B9Q2</accession>
<keyword evidence="1" id="KW-0812">Transmembrane</keyword>
<keyword evidence="1" id="KW-0472">Membrane</keyword>
<dbReference type="RefSeq" id="WP_079682808.1">
    <property type="nucleotide sequence ID" value="NZ_FUYQ01000006.1"/>
</dbReference>
<dbReference type="EMBL" id="FUYQ01000006">
    <property type="protein sequence ID" value="SKB43797.1"/>
    <property type="molecule type" value="Genomic_DNA"/>
</dbReference>